<sequence length="81" mass="9261">MEVIKMENRASRAGINMTVSRLPLYELVDELHELRLLLLVDNLVKEINNRFGITHFGGHNHLESTKTINMSNKSGNNIVIF</sequence>
<proteinExistence type="predicted"/>
<comment type="caution">
    <text evidence="1">The sequence shown here is derived from an EMBL/GenBank/DDBJ whole genome shotgun (WGS) entry which is preliminary data.</text>
</comment>
<evidence type="ECO:0000313" key="2">
    <source>
        <dbReference type="Proteomes" id="UP000479710"/>
    </source>
</evidence>
<protein>
    <submittedName>
        <fullName evidence="1">Uncharacterized protein</fullName>
    </submittedName>
</protein>
<accession>A0A6G1EP14</accession>
<reference evidence="1 2" key="1">
    <citation type="submission" date="2019-11" db="EMBL/GenBank/DDBJ databases">
        <title>Whole genome sequence of Oryza granulata.</title>
        <authorList>
            <person name="Li W."/>
        </authorList>
    </citation>
    <scope>NUCLEOTIDE SEQUENCE [LARGE SCALE GENOMIC DNA]</scope>
    <source>
        <strain evidence="2">cv. Menghai</strain>
        <tissue evidence="1">Leaf</tissue>
    </source>
</reference>
<evidence type="ECO:0000313" key="1">
    <source>
        <dbReference type="EMBL" id="KAF0926378.1"/>
    </source>
</evidence>
<name>A0A6G1EP14_9ORYZ</name>
<keyword evidence="2" id="KW-1185">Reference proteome</keyword>
<gene>
    <name evidence="1" type="ORF">E2562_023091</name>
</gene>
<dbReference type="Proteomes" id="UP000479710">
    <property type="component" value="Unassembled WGS sequence"/>
</dbReference>
<dbReference type="AlphaFoldDB" id="A0A6G1EP14"/>
<dbReference type="EMBL" id="SPHZ02000003">
    <property type="protein sequence ID" value="KAF0926378.1"/>
    <property type="molecule type" value="Genomic_DNA"/>
</dbReference>
<organism evidence="1 2">
    <name type="scientific">Oryza meyeriana var. granulata</name>
    <dbReference type="NCBI Taxonomy" id="110450"/>
    <lineage>
        <taxon>Eukaryota</taxon>
        <taxon>Viridiplantae</taxon>
        <taxon>Streptophyta</taxon>
        <taxon>Embryophyta</taxon>
        <taxon>Tracheophyta</taxon>
        <taxon>Spermatophyta</taxon>
        <taxon>Magnoliopsida</taxon>
        <taxon>Liliopsida</taxon>
        <taxon>Poales</taxon>
        <taxon>Poaceae</taxon>
        <taxon>BOP clade</taxon>
        <taxon>Oryzoideae</taxon>
        <taxon>Oryzeae</taxon>
        <taxon>Oryzinae</taxon>
        <taxon>Oryza</taxon>
        <taxon>Oryza meyeriana</taxon>
    </lineage>
</organism>